<feature type="transmembrane region" description="Helical" evidence="1">
    <location>
        <begin position="383"/>
        <end position="403"/>
    </location>
</feature>
<feature type="transmembrane region" description="Helical" evidence="1">
    <location>
        <begin position="264"/>
        <end position="285"/>
    </location>
</feature>
<keyword evidence="1" id="KW-0472">Membrane</keyword>
<dbReference type="InterPro" id="IPR045931">
    <property type="entry name" value="DUF6350"/>
</dbReference>
<gene>
    <name evidence="2" type="ORF">UFOPK1639_00353</name>
</gene>
<reference evidence="2" key="1">
    <citation type="submission" date="2020-05" db="EMBL/GenBank/DDBJ databases">
        <authorList>
            <person name="Chiriac C."/>
            <person name="Salcher M."/>
            <person name="Ghai R."/>
            <person name="Kavagutti S V."/>
        </authorList>
    </citation>
    <scope>NUCLEOTIDE SEQUENCE</scope>
</reference>
<feature type="transmembrane region" description="Helical" evidence="1">
    <location>
        <begin position="347"/>
        <end position="371"/>
    </location>
</feature>
<feature type="transmembrane region" description="Helical" evidence="1">
    <location>
        <begin position="72"/>
        <end position="95"/>
    </location>
</feature>
<feature type="transmembrane region" description="Helical" evidence="1">
    <location>
        <begin position="134"/>
        <end position="152"/>
    </location>
</feature>
<proteinExistence type="predicted"/>
<keyword evidence="1" id="KW-1133">Transmembrane helix</keyword>
<evidence type="ECO:0000256" key="1">
    <source>
        <dbReference type="SAM" id="Phobius"/>
    </source>
</evidence>
<feature type="transmembrane region" description="Helical" evidence="1">
    <location>
        <begin position="7"/>
        <end position="35"/>
    </location>
</feature>
<feature type="transmembrane region" description="Helical" evidence="1">
    <location>
        <begin position="239"/>
        <end position="257"/>
    </location>
</feature>
<feature type="transmembrane region" description="Helical" evidence="1">
    <location>
        <begin position="305"/>
        <end position="326"/>
    </location>
</feature>
<feature type="transmembrane region" description="Helical" evidence="1">
    <location>
        <begin position="107"/>
        <end position="128"/>
    </location>
</feature>
<dbReference type="EMBL" id="CAEZTH010000026">
    <property type="protein sequence ID" value="CAB4559725.1"/>
    <property type="molecule type" value="Genomic_DNA"/>
</dbReference>
<organism evidence="2">
    <name type="scientific">freshwater metagenome</name>
    <dbReference type="NCBI Taxonomy" id="449393"/>
    <lineage>
        <taxon>unclassified sequences</taxon>
        <taxon>metagenomes</taxon>
        <taxon>ecological metagenomes</taxon>
    </lineage>
</organism>
<dbReference type="Pfam" id="PF19877">
    <property type="entry name" value="DUF6350"/>
    <property type="match status" value="1"/>
</dbReference>
<protein>
    <submittedName>
        <fullName evidence="2">Unannotated protein</fullName>
    </submittedName>
</protein>
<sequence>MNKRQTFFIAALEAAILVAISLSLLLVPLTLVWFLENNPDVEWLVAFRAAADFWLLSHGTGLVVPEGELLGLLVPAFVVTLLPLGMTILLARSFYNAGKRFIAARSLWPGWLGGGFVYGVAALGISTAAYDSTIYPIAWQGVFFPTILFLYFQVLGSLFGQPDEIFEGDILDQAPERDRIRQALNSFRLRLHWSVRSILGPAFRAGSAITVMLLMISAFTIAVLIAISWIDITRLYESVQVSVLGAVVITLGQLALIPNLVIYGAAWLTGVGFSIGAGSLISPLGSQVGPLPAIPILGALPVGQLEFGMVSIAVVLLAAFIATLSIRKSADEIRFEFAKSWTAALSLGLSIAFVTASQMGILALIASGSAGPGRLSQVGVSPLVLAFVVFVEVGVVSTLAAFYSARPVADKPGISKKVG</sequence>
<name>A0A6J6D8U4_9ZZZZ</name>
<evidence type="ECO:0000313" key="2">
    <source>
        <dbReference type="EMBL" id="CAB4559725.1"/>
    </source>
</evidence>
<keyword evidence="1" id="KW-0812">Transmembrane</keyword>
<feature type="transmembrane region" description="Helical" evidence="1">
    <location>
        <begin position="205"/>
        <end position="227"/>
    </location>
</feature>
<dbReference type="AlphaFoldDB" id="A0A6J6D8U4"/>
<accession>A0A6J6D8U4</accession>